<dbReference type="AlphaFoldDB" id="A0A210P645"/>
<reference evidence="1 2" key="1">
    <citation type="submission" date="2017-03" db="EMBL/GenBank/DDBJ databases">
        <title>Genome sequence of Lactobacillus kimchii KACC 12383.</title>
        <authorList>
            <person name="Chun J."/>
        </authorList>
    </citation>
    <scope>NUCLEOTIDE SEQUENCE [LARGE SCALE GENOMIC DNA]</scope>
    <source>
        <strain evidence="1 2">KACC 12383</strain>
    </source>
</reference>
<evidence type="ECO:0008006" key="3">
    <source>
        <dbReference type="Google" id="ProtNLM"/>
    </source>
</evidence>
<dbReference type="Proteomes" id="UP000196649">
    <property type="component" value="Unassembled WGS sequence"/>
</dbReference>
<sequence>MKTRPIEILLSPQQLADVELQVYQTVISGISKANEAKVQKTWMKTSELVDYLPISDSTIREHLSDLPFHIIGGTKFYNKKEVDDYLLNK</sequence>
<organism evidence="1 2">
    <name type="scientific">Companilactobacillus kimchii</name>
    <dbReference type="NCBI Taxonomy" id="2801452"/>
    <lineage>
        <taxon>Bacteria</taxon>
        <taxon>Bacillati</taxon>
        <taxon>Bacillota</taxon>
        <taxon>Bacilli</taxon>
        <taxon>Lactobacillales</taxon>
        <taxon>Lactobacillaceae</taxon>
        <taxon>Companilactobacillus</taxon>
    </lineage>
</organism>
<accession>A0A210P645</accession>
<dbReference type="EMBL" id="MXAL01000016">
    <property type="protein sequence ID" value="OWF31959.1"/>
    <property type="molecule type" value="Genomic_DNA"/>
</dbReference>
<evidence type="ECO:0000313" key="2">
    <source>
        <dbReference type="Proteomes" id="UP000196649"/>
    </source>
</evidence>
<dbReference type="RefSeq" id="WP_054642069.1">
    <property type="nucleotide sequence ID" value="NZ_LNUB01000002.1"/>
</dbReference>
<name>A0A210P645_9LACO</name>
<evidence type="ECO:0000313" key="1">
    <source>
        <dbReference type="EMBL" id="OWF31959.1"/>
    </source>
</evidence>
<comment type="caution">
    <text evidence="1">The sequence shown here is derived from an EMBL/GenBank/DDBJ whole genome shotgun (WGS) entry which is preliminary data.</text>
</comment>
<proteinExistence type="predicted"/>
<gene>
    <name evidence="1" type="ORF">LKACC12383_02573</name>
</gene>
<protein>
    <recommendedName>
        <fullName evidence="3">Helix-turn-helix domain-containing protein</fullName>
    </recommendedName>
</protein>